<proteinExistence type="predicted"/>
<sequence length="93" mass="9846">METDMAYLLRKIAIIGLIAVNSPVHSGKPADAALPQAMWQAAETVRTETRTVAGSLTAAREAAEILAGMDPALRERILHAAATTVIGKQAPQR</sequence>
<accession>A0ABY0NIW4</accession>
<comment type="caution">
    <text evidence="1">The sequence shown here is derived from an EMBL/GenBank/DDBJ whole genome shotgun (WGS) entry which is preliminary data.</text>
</comment>
<dbReference type="EMBL" id="FNBZ01000001">
    <property type="protein sequence ID" value="SDF49224.1"/>
    <property type="molecule type" value="Genomic_DNA"/>
</dbReference>
<protein>
    <submittedName>
        <fullName evidence="1">Uncharacterized protein</fullName>
    </submittedName>
</protein>
<evidence type="ECO:0000313" key="1">
    <source>
        <dbReference type="EMBL" id="SDF49224.1"/>
    </source>
</evidence>
<organism evidence="1 2">
    <name type="scientific">Bosea robiniae</name>
    <dbReference type="NCBI Taxonomy" id="1036780"/>
    <lineage>
        <taxon>Bacteria</taxon>
        <taxon>Pseudomonadati</taxon>
        <taxon>Pseudomonadota</taxon>
        <taxon>Alphaproteobacteria</taxon>
        <taxon>Hyphomicrobiales</taxon>
        <taxon>Boseaceae</taxon>
        <taxon>Bosea</taxon>
    </lineage>
</organism>
<name>A0ABY0NIW4_9HYPH</name>
<keyword evidence="2" id="KW-1185">Reference proteome</keyword>
<gene>
    <name evidence="1" type="ORF">SAMN05421844_101744</name>
</gene>
<dbReference type="Proteomes" id="UP000199468">
    <property type="component" value="Unassembled WGS sequence"/>
</dbReference>
<evidence type="ECO:0000313" key="2">
    <source>
        <dbReference type="Proteomes" id="UP000199468"/>
    </source>
</evidence>
<reference evidence="1 2" key="1">
    <citation type="submission" date="2016-10" db="EMBL/GenBank/DDBJ databases">
        <authorList>
            <person name="Varghese N."/>
            <person name="Submissions S."/>
        </authorList>
    </citation>
    <scope>NUCLEOTIDE SEQUENCE [LARGE SCALE GENOMIC DNA]</scope>
    <source>
        <strain evidence="1 2">DSM 26672</strain>
    </source>
</reference>